<proteinExistence type="predicted"/>
<dbReference type="PANTHER" id="PTHR46082">
    <property type="entry name" value="ATP/GTP-BINDING PROTEIN-RELATED"/>
    <property type="match status" value="1"/>
</dbReference>
<dbReference type="GO" id="GO:0009116">
    <property type="term" value="P:nucleoside metabolic process"/>
    <property type="evidence" value="ECO:0007669"/>
    <property type="project" value="InterPro"/>
</dbReference>
<evidence type="ECO:0000313" key="2">
    <source>
        <dbReference type="EMBL" id="TGJ67439.1"/>
    </source>
</evidence>
<feature type="domain" description="Nucleoside phosphorylase" evidence="1">
    <location>
        <begin position="12"/>
        <end position="300"/>
    </location>
</feature>
<dbReference type="InterPro" id="IPR053137">
    <property type="entry name" value="NLR-like"/>
</dbReference>
<protein>
    <recommendedName>
        <fullName evidence="1">Nucleoside phosphorylase domain-containing protein</fullName>
    </recommendedName>
</protein>
<gene>
    <name evidence="2" type="ORF">EYR41_006573</name>
</gene>
<reference evidence="2 3" key="1">
    <citation type="submission" date="2019-03" db="EMBL/GenBank/DDBJ databases">
        <title>Nematode-trapping fungi genome.</title>
        <authorList>
            <person name="Vidal-Diez De Ulzurrun G."/>
        </authorList>
    </citation>
    <scope>NUCLEOTIDE SEQUENCE [LARGE SCALE GENOMIC DNA]</scope>
    <source>
        <strain evidence="2 3">TWF154</strain>
    </source>
</reference>
<accession>A0A7C8TZT8</accession>
<evidence type="ECO:0000313" key="3">
    <source>
        <dbReference type="Proteomes" id="UP000297595"/>
    </source>
</evidence>
<dbReference type="PANTHER" id="PTHR46082:SF11">
    <property type="entry name" value="AAA+ ATPASE DOMAIN-CONTAINING PROTEIN-RELATED"/>
    <property type="match status" value="1"/>
</dbReference>
<dbReference type="EMBL" id="SOZJ01000004">
    <property type="protein sequence ID" value="TGJ67439.1"/>
    <property type="molecule type" value="Genomic_DNA"/>
</dbReference>
<dbReference type="SUPFAM" id="SSF53167">
    <property type="entry name" value="Purine and uridine phosphorylases"/>
    <property type="match status" value="1"/>
</dbReference>
<dbReference type="InterPro" id="IPR035994">
    <property type="entry name" value="Nucleoside_phosphorylase_sf"/>
</dbReference>
<dbReference type="Pfam" id="PF01048">
    <property type="entry name" value="PNP_UDP_1"/>
    <property type="match status" value="1"/>
</dbReference>
<dbReference type="GO" id="GO:0003824">
    <property type="term" value="F:catalytic activity"/>
    <property type="evidence" value="ECO:0007669"/>
    <property type="project" value="InterPro"/>
</dbReference>
<dbReference type="Proteomes" id="UP000297595">
    <property type="component" value="Unassembled WGS sequence"/>
</dbReference>
<name>A0A7C8TZT8_ORBOL</name>
<dbReference type="InterPro" id="IPR000845">
    <property type="entry name" value="Nucleoside_phosphorylase_d"/>
</dbReference>
<sequence length="589" mass="65203">MAIMPDNFEYSVAIVCALPLEMAATTAMLDETHRMPRWQDPRDKNNYTLGRMGQHYIVIACLPDGVYGMTAATSLITWMISSYRNIKFALIVGIGGGVPSTSHDIRLGDVVVSKPRGTSPGIIQYDFGKAVNGNIIPNASLDMPPKVLLTAMSSLAADHMMSGNKISSHISKMLQDYPLMQERFSYPGAEKDLLYEANYNHDADIPTCDQCDSAKLIPRPIRKNKEPKIFYGTIGSGNLVIKDGATRDRLAKQNNDILCFEMEAAGLMGQLPCLVIRGICDYADAHKNKIWQEYAAATAAAYAKELLYAVPKRDISIEITSPTLTLQTSFKSQSTVQISTTEVQAPPSPSFILTDRFHLKGSISLAALVLDRRYPNQDTFVSSKVSLQPGGDFSVSIDQNFNELVGTCAKSSPAFKKALAKFFFPSSTKGIEGDIQIVSTQSSVYTLLQPRTLFNKISGTIEFQNWLGDAWAGKKPLYFVVGYRTVTDAQFIGKEIKSLSNRRIPQNISYKPRYNTDGERVYAICFRKVKFERSPKGTVQVLGSTNRWRVFNKQRGHALDSELEQIISADLCDDEEVGTNEFGVLPPVL</sequence>
<evidence type="ECO:0000259" key="1">
    <source>
        <dbReference type="Pfam" id="PF01048"/>
    </source>
</evidence>
<comment type="caution">
    <text evidence="2">The sequence shown here is derived from an EMBL/GenBank/DDBJ whole genome shotgun (WGS) entry which is preliminary data.</text>
</comment>
<dbReference type="AlphaFoldDB" id="A0A7C8TZT8"/>
<organism evidence="2 3">
    <name type="scientific">Orbilia oligospora</name>
    <name type="common">Nematode-trapping fungus</name>
    <name type="synonym">Arthrobotrys oligospora</name>
    <dbReference type="NCBI Taxonomy" id="2813651"/>
    <lineage>
        <taxon>Eukaryota</taxon>
        <taxon>Fungi</taxon>
        <taxon>Dikarya</taxon>
        <taxon>Ascomycota</taxon>
        <taxon>Pezizomycotina</taxon>
        <taxon>Orbiliomycetes</taxon>
        <taxon>Orbiliales</taxon>
        <taxon>Orbiliaceae</taxon>
        <taxon>Orbilia</taxon>
    </lineage>
</organism>
<dbReference type="Gene3D" id="3.40.50.1580">
    <property type="entry name" value="Nucleoside phosphorylase domain"/>
    <property type="match status" value="1"/>
</dbReference>